<evidence type="ECO:0000313" key="13">
    <source>
        <dbReference type="Proteomes" id="UP001474421"/>
    </source>
</evidence>
<evidence type="ECO:0000313" key="12">
    <source>
        <dbReference type="EMBL" id="KAK9397802.1"/>
    </source>
</evidence>
<evidence type="ECO:0000256" key="5">
    <source>
        <dbReference type="ARBA" id="ARBA00022725"/>
    </source>
</evidence>
<name>A0AAW1B7I7_CROAD</name>
<evidence type="ECO:0000256" key="3">
    <source>
        <dbReference type="ARBA" id="ARBA00022606"/>
    </source>
</evidence>
<evidence type="ECO:0000256" key="1">
    <source>
        <dbReference type="ARBA" id="ARBA00004651"/>
    </source>
</evidence>
<evidence type="ECO:0000256" key="4">
    <source>
        <dbReference type="ARBA" id="ARBA00022692"/>
    </source>
</evidence>
<protein>
    <recommendedName>
        <fullName evidence="10">Olfactory receptor</fullName>
    </recommendedName>
</protein>
<dbReference type="Proteomes" id="UP001474421">
    <property type="component" value="Unassembled WGS sequence"/>
</dbReference>
<dbReference type="AlphaFoldDB" id="A0AAW1B7I7"/>
<feature type="transmembrane region" description="Helical" evidence="10">
    <location>
        <begin position="28"/>
        <end position="52"/>
    </location>
</feature>
<sequence>MAKMRSENFTFGRGFILLGLTHQRNEQILLFVVFLIIYLLTVLGNLLIIILVRFDAQLHTPMYFFLSHLAGTEIVYVTTTLPQTLAHLLAGNGMLSSIRCMLQGGSALSMGSTECLLLGVMAYDRYLAICNPLKYASAMDKKHQHLLASSCWILGCIFSMVSAVFIFHHSFCGCNSINHFTCELQFVLKLACGDIKHTKAILSGLSAFIVLVPFSIILCSYSCILYSICQMQSSAGWQKAISTCGSHLVVVTLFYGTIISIYIIPQSSSYPDREKKIAVLYIVVTPLLNPIIYTLRNKDVHKAMSKVLKRGSFEKKPGISLFC</sequence>
<dbReference type="CDD" id="cd15424">
    <property type="entry name" value="7tmA_OR2_unk"/>
    <property type="match status" value="1"/>
</dbReference>
<dbReference type="GO" id="GO:0005886">
    <property type="term" value="C:plasma membrane"/>
    <property type="evidence" value="ECO:0007669"/>
    <property type="project" value="UniProtKB-SubCell"/>
</dbReference>
<comment type="similarity">
    <text evidence="9">Belongs to the G-protein coupled receptor 1 family.</text>
</comment>
<keyword evidence="6 10" id="KW-1133">Transmembrane helix</keyword>
<keyword evidence="5 10" id="KW-0552">Olfaction</keyword>
<keyword evidence="2 10" id="KW-1003">Cell membrane</keyword>
<evidence type="ECO:0000256" key="7">
    <source>
        <dbReference type="ARBA" id="ARBA00023136"/>
    </source>
</evidence>
<evidence type="ECO:0000256" key="10">
    <source>
        <dbReference type="RuleBase" id="RU363047"/>
    </source>
</evidence>
<evidence type="ECO:0000256" key="2">
    <source>
        <dbReference type="ARBA" id="ARBA00022475"/>
    </source>
</evidence>
<dbReference type="EMBL" id="JAOTOJ010000008">
    <property type="protein sequence ID" value="KAK9397802.1"/>
    <property type="molecule type" value="Genomic_DNA"/>
</dbReference>
<dbReference type="PANTHER" id="PTHR26453">
    <property type="entry name" value="OLFACTORY RECEPTOR"/>
    <property type="match status" value="1"/>
</dbReference>
<keyword evidence="7 10" id="KW-0472">Membrane</keyword>
<keyword evidence="4 9" id="KW-0812">Transmembrane</keyword>
<dbReference type="InterPro" id="IPR000725">
    <property type="entry name" value="Olfact_rcpt"/>
</dbReference>
<evidence type="ECO:0000256" key="9">
    <source>
        <dbReference type="RuleBase" id="RU000688"/>
    </source>
</evidence>
<evidence type="ECO:0000259" key="11">
    <source>
        <dbReference type="PROSITE" id="PS50262"/>
    </source>
</evidence>
<accession>A0AAW1B7I7</accession>
<dbReference type="PROSITE" id="PS50262">
    <property type="entry name" value="G_PROTEIN_RECEP_F1_2"/>
    <property type="match status" value="1"/>
</dbReference>
<dbReference type="InterPro" id="IPR017452">
    <property type="entry name" value="GPCR_Rhodpsn_7TM"/>
</dbReference>
<dbReference type="SUPFAM" id="SSF81321">
    <property type="entry name" value="Family A G protein-coupled receptor-like"/>
    <property type="match status" value="1"/>
</dbReference>
<keyword evidence="3 10" id="KW-0716">Sensory transduction</keyword>
<dbReference type="PRINTS" id="PR00237">
    <property type="entry name" value="GPCRRHODOPSN"/>
</dbReference>
<dbReference type="Gene3D" id="1.20.1070.10">
    <property type="entry name" value="Rhodopsin 7-helix transmembrane proteins"/>
    <property type="match status" value="1"/>
</dbReference>
<dbReference type="GO" id="GO:0004984">
    <property type="term" value="F:olfactory receptor activity"/>
    <property type="evidence" value="ECO:0007669"/>
    <property type="project" value="InterPro"/>
</dbReference>
<comment type="caution">
    <text evidence="12">The sequence shown here is derived from an EMBL/GenBank/DDBJ whole genome shotgun (WGS) entry which is preliminary data.</text>
</comment>
<keyword evidence="9" id="KW-0297">G-protein coupled receptor</keyword>
<dbReference type="FunFam" id="1.20.1070.10:FF:000001">
    <property type="entry name" value="Olfactory receptor"/>
    <property type="match status" value="1"/>
</dbReference>
<dbReference type="InterPro" id="IPR000276">
    <property type="entry name" value="GPCR_Rhodpsn"/>
</dbReference>
<feature type="transmembrane region" description="Helical" evidence="10">
    <location>
        <begin position="205"/>
        <end position="228"/>
    </location>
</feature>
<keyword evidence="9 12" id="KW-0675">Receptor</keyword>
<feature type="transmembrane region" description="Helical" evidence="10">
    <location>
        <begin position="146"/>
        <end position="167"/>
    </location>
</feature>
<evidence type="ECO:0000256" key="8">
    <source>
        <dbReference type="ARBA" id="ARBA00023224"/>
    </source>
</evidence>
<proteinExistence type="inferred from homology"/>
<dbReference type="GO" id="GO:0004930">
    <property type="term" value="F:G protein-coupled receptor activity"/>
    <property type="evidence" value="ECO:0007669"/>
    <property type="project" value="UniProtKB-KW"/>
</dbReference>
<dbReference type="Pfam" id="PF13853">
    <property type="entry name" value="7tm_4"/>
    <property type="match status" value="1"/>
</dbReference>
<dbReference type="PROSITE" id="PS00237">
    <property type="entry name" value="G_PROTEIN_RECEP_F1_1"/>
    <property type="match status" value="1"/>
</dbReference>
<dbReference type="PRINTS" id="PR00245">
    <property type="entry name" value="OLFACTORYR"/>
</dbReference>
<gene>
    <name evidence="12" type="ORF">NXF25_021163</name>
</gene>
<reference evidence="12 13" key="1">
    <citation type="journal article" date="2024" name="Proc. Natl. Acad. Sci. U.S.A.">
        <title>The genetic regulatory architecture and epigenomic basis for age-related changes in rattlesnake venom.</title>
        <authorList>
            <person name="Hogan M.P."/>
            <person name="Holding M.L."/>
            <person name="Nystrom G.S."/>
            <person name="Colston T.J."/>
            <person name="Bartlett D.A."/>
            <person name="Mason A.J."/>
            <person name="Ellsworth S.A."/>
            <person name="Rautsaw R.M."/>
            <person name="Lawrence K.C."/>
            <person name="Strickland J.L."/>
            <person name="He B."/>
            <person name="Fraser P."/>
            <person name="Margres M.J."/>
            <person name="Gilbert D.M."/>
            <person name="Gibbs H.L."/>
            <person name="Parkinson C.L."/>
            <person name="Rokyta D.R."/>
        </authorList>
    </citation>
    <scope>NUCLEOTIDE SEQUENCE [LARGE SCALE GENOMIC DNA]</scope>
    <source>
        <strain evidence="12">DRR0105</strain>
    </source>
</reference>
<organism evidence="12 13">
    <name type="scientific">Crotalus adamanteus</name>
    <name type="common">Eastern diamondback rattlesnake</name>
    <dbReference type="NCBI Taxonomy" id="8729"/>
    <lineage>
        <taxon>Eukaryota</taxon>
        <taxon>Metazoa</taxon>
        <taxon>Chordata</taxon>
        <taxon>Craniata</taxon>
        <taxon>Vertebrata</taxon>
        <taxon>Euteleostomi</taxon>
        <taxon>Lepidosauria</taxon>
        <taxon>Squamata</taxon>
        <taxon>Bifurcata</taxon>
        <taxon>Unidentata</taxon>
        <taxon>Episquamata</taxon>
        <taxon>Toxicofera</taxon>
        <taxon>Serpentes</taxon>
        <taxon>Colubroidea</taxon>
        <taxon>Viperidae</taxon>
        <taxon>Crotalinae</taxon>
        <taxon>Crotalus</taxon>
    </lineage>
</organism>
<keyword evidence="8 9" id="KW-0807">Transducer</keyword>
<feature type="transmembrane region" description="Helical" evidence="10">
    <location>
        <begin position="277"/>
        <end position="295"/>
    </location>
</feature>
<feature type="domain" description="G-protein coupled receptors family 1 profile" evidence="11">
    <location>
        <begin position="44"/>
        <end position="293"/>
    </location>
</feature>
<keyword evidence="13" id="KW-1185">Reference proteome</keyword>
<evidence type="ECO:0000256" key="6">
    <source>
        <dbReference type="ARBA" id="ARBA00022989"/>
    </source>
</evidence>
<comment type="subcellular location">
    <subcellularLocation>
        <location evidence="1 10">Cell membrane</location>
        <topology evidence="1 10">Multi-pass membrane protein</topology>
    </subcellularLocation>
</comment>
<feature type="transmembrane region" description="Helical" evidence="10">
    <location>
        <begin position="240"/>
        <end position="265"/>
    </location>
</feature>